<evidence type="ECO:0000256" key="1">
    <source>
        <dbReference type="ARBA" id="ARBA00006479"/>
    </source>
</evidence>
<gene>
    <name evidence="2" type="ORF">GCM10009737_19750</name>
</gene>
<dbReference type="EMBL" id="BAAAMY010000004">
    <property type="protein sequence ID" value="GAA1918340.1"/>
    <property type="molecule type" value="Genomic_DNA"/>
</dbReference>
<dbReference type="Pfam" id="PF00480">
    <property type="entry name" value="ROK"/>
    <property type="match status" value="1"/>
</dbReference>
<dbReference type="SUPFAM" id="SSF46785">
    <property type="entry name" value="Winged helix' DNA-binding domain"/>
    <property type="match status" value="1"/>
</dbReference>
<organism evidence="2 3">
    <name type="scientific">Nocardioides lentus</name>
    <dbReference type="NCBI Taxonomy" id="338077"/>
    <lineage>
        <taxon>Bacteria</taxon>
        <taxon>Bacillati</taxon>
        <taxon>Actinomycetota</taxon>
        <taxon>Actinomycetes</taxon>
        <taxon>Propionibacteriales</taxon>
        <taxon>Nocardioidaceae</taxon>
        <taxon>Nocardioides</taxon>
    </lineage>
</organism>
<dbReference type="InterPro" id="IPR036388">
    <property type="entry name" value="WH-like_DNA-bd_sf"/>
</dbReference>
<proteinExistence type="inferred from homology"/>
<comment type="caution">
    <text evidence="2">The sequence shown here is derived from an EMBL/GenBank/DDBJ whole genome shotgun (WGS) entry which is preliminary data.</text>
</comment>
<accession>A0ABN2PDL8</accession>
<dbReference type="PANTHER" id="PTHR18964">
    <property type="entry name" value="ROK (REPRESSOR, ORF, KINASE) FAMILY"/>
    <property type="match status" value="1"/>
</dbReference>
<dbReference type="InterPro" id="IPR000600">
    <property type="entry name" value="ROK"/>
</dbReference>
<dbReference type="InterPro" id="IPR036390">
    <property type="entry name" value="WH_DNA-bd_sf"/>
</dbReference>
<sequence>MSASRVTDVNETAGEILELVRTGRAATRSDLRRVTGMSRTAVVTRVDALLRAGLLVPGREEASAGGRPPGTLVFHAAAGAVLAVAVGRSRTQLAVLDLAGTELACSEAEHEVGAGPDAVMPRVVAGLRDLLAEVGAGDPPGARAVYGVGLSLPGSIDPVRGVSVDSPVVAGWDGVDLAPRLAEVTSAPLWVGNDADVLALSELLGHARDHTDLLVLKASTGLGLGIVAGGEVQRGHLGGAGEIGHTLVEPVDGLPCRCGARGCLETVAGGWALVAERAARGRGVDHVRELVALAVAGEAEARGMLRDSGRRLGEVLAVAVNLLNPSAVVVGGDMAGAYDTYVAGLRESVYARATALATRDLRFLPATHGDRAGVVGCGAMALDGALAPAAVDRRLEDAR</sequence>
<evidence type="ECO:0000313" key="2">
    <source>
        <dbReference type="EMBL" id="GAA1918340.1"/>
    </source>
</evidence>
<dbReference type="PANTHER" id="PTHR18964:SF173">
    <property type="entry name" value="GLUCOKINASE"/>
    <property type="match status" value="1"/>
</dbReference>
<dbReference type="Gene3D" id="1.10.10.10">
    <property type="entry name" value="Winged helix-like DNA-binding domain superfamily/Winged helix DNA-binding domain"/>
    <property type="match status" value="1"/>
</dbReference>
<name>A0ABN2PDL8_9ACTN</name>
<evidence type="ECO:0000313" key="3">
    <source>
        <dbReference type="Proteomes" id="UP001501612"/>
    </source>
</evidence>
<keyword evidence="3" id="KW-1185">Reference proteome</keyword>
<reference evidence="2 3" key="1">
    <citation type="journal article" date="2019" name="Int. J. Syst. Evol. Microbiol.">
        <title>The Global Catalogue of Microorganisms (GCM) 10K type strain sequencing project: providing services to taxonomists for standard genome sequencing and annotation.</title>
        <authorList>
            <consortium name="The Broad Institute Genomics Platform"/>
            <consortium name="The Broad Institute Genome Sequencing Center for Infectious Disease"/>
            <person name="Wu L."/>
            <person name="Ma J."/>
        </authorList>
    </citation>
    <scope>NUCLEOTIDE SEQUENCE [LARGE SCALE GENOMIC DNA]</scope>
    <source>
        <strain evidence="2 3">JCM 14046</strain>
    </source>
</reference>
<dbReference type="Gene3D" id="3.30.420.40">
    <property type="match status" value="2"/>
</dbReference>
<comment type="similarity">
    <text evidence="1">Belongs to the ROK (NagC/XylR) family.</text>
</comment>
<dbReference type="InterPro" id="IPR043129">
    <property type="entry name" value="ATPase_NBD"/>
</dbReference>
<dbReference type="SUPFAM" id="SSF53067">
    <property type="entry name" value="Actin-like ATPase domain"/>
    <property type="match status" value="1"/>
</dbReference>
<dbReference type="Proteomes" id="UP001501612">
    <property type="component" value="Unassembled WGS sequence"/>
</dbReference>
<protein>
    <submittedName>
        <fullName evidence="2">ROK family transcriptional regulator</fullName>
    </submittedName>
</protein>